<dbReference type="InterPro" id="IPR055198">
    <property type="entry name" value="NSD_PHD"/>
</dbReference>
<dbReference type="Proteomes" id="UP001341281">
    <property type="component" value="Chromosome 09"/>
</dbReference>
<dbReference type="CDD" id="cd15565">
    <property type="entry name" value="PHD2_NSD"/>
    <property type="match status" value="1"/>
</dbReference>
<evidence type="ECO:0000256" key="2">
    <source>
        <dbReference type="ARBA" id="ARBA00022737"/>
    </source>
</evidence>
<dbReference type="Pfam" id="PF23004">
    <property type="entry name" value="PHDvar_NSD"/>
    <property type="match status" value="1"/>
</dbReference>
<feature type="domain" description="Zinc finger PHD-type" evidence="6">
    <location>
        <begin position="91"/>
        <end position="158"/>
    </location>
</feature>
<dbReference type="GO" id="GO:0008270">
    <property type="term" value="F:zinc ion binding"/>
    <property type="evidence" value="ECO:0007669"/>
    <property type="project" value="UniProtKB-KW"/>
</dbReference>
<sequence>MMSDYDDHNDSYSEDDITDLGTNNDNGNGVLCALCDDGGHLISCIGRCKRSFHPRMEDGIDSACRTLGYTYAELEKMGDYLCENCKYNQHQCFKCGELEPSAEPNAKVLKCENPSCGYFYHPKCVAKLLEPDAPEVDGSSVLAQRIKEGLPFTCPMHRCFNCGGTENRAQKAMQLAGCRRCPKSYHIGCLPREISFVTIGWNVPQRAWKLPGLVTIYCLDHKISVATGSAERGHIKFPHRRIVLGRQRLANIGLPRRFAGPGAVQAYNGLRRRLAGPSAARAVGASSNNQVVIDDEGPEADLDMDED</sequence>
<reference evidence="7 8" key="1">
    <citation type="submission" date="2024-02" db="EMBL/GenBank/DDBJ databases">
        <title>High-quality chromosome-scale genome assembly of Pensacola bahiagrass (Paspalum notatum Flugge var. saurae).</title>
        <authorList>
            <person name="Vega J.M."/>
            <person name="Podio M."/>
            <person name="Orjuela J."/>
            <person name="Siena L.A."/>
            <person name="Pessino S.C."/>
            <person name="Combes M.C."/>
            <person name="Mariac C."/>
            <person name="Albertini E."/>
            <person name="Pupilli F."/>
            <person name="Ortiz J.P.A."/>
            <person name="Leblanc O."/>
        </authorList>
    </citation>
    <scope>NUCLEOTIDE SEQUENCE [LARGE SCALE GENOMIC DNA]</scope>
    <source>
        <strain evidence="7">R1</strain>
        <tissue evidence="7">Leaf</tissue>
    </source>
</reference>
<feature type="compositionally biased region" description="Acidic residues" evidence="5">
    <location>
        <begin position="293"/>
        <end position="307"/>
    </location>
</feature>
<keyword evidence="3" id="KW-0863">Zinc-finger</keyword>
<evidence type="ECO:0000313" key="7">
    <source>
        <dbReference type="EMBL" id="WVZ95371.1"/>
    </source>
</evidence>
<evidence type="ECO:0000256" key="5">
    <source>
        <dbReference type="SAM" id="MobiDB-lite"/>
    </source>
</evidence>
<evidence type="ECO:0000256" key="1">
    <source>
        <dbReference type="ARBA" id="ARBA00022723"/>
    </source>
</evidence>
<feature type="domain" description="Zinc finger PHD-type" evidence="6">
    <location>
        <begin position="31"/>
        <end position="86"/>
    </location>
</feature>
<dbReference type="Pfam" id="PF22908">
    <property type="entry name" value="PHD_NSD"/>
    <property type="match status" value="1"/>
</dbReference>
<organism evidence="7 8">
    <name type="scientific">Paspalum notatum var. saurae</name>
    <dbReference type="NCBI Taxonomy" id="547442"/>
    <lineage>
        <taxon>Eukaryota</taxon>
        <taxon>Viridiplantae</taxon>
        <taxon>Streptophyta</taxon>
        <taxon>Embryophyta</taxon>
        <taxon>Tracheophyta</taxon>
        <taxon>Spermatophyta</taxon>
        <taxon>Magnoliopsida</taxon>
        <taxon>Liliopsida</taxon>
        <taxon>Poales</taxon>
        <taxon>Poaceae</taxon>
        <taxon>PACMAD clade</taxon>
        <taxon>Panicoideae</taxon>
        <taxon>Andropogonodae</taxon>
        <taxon>Paspaleae</taxon>
        <taxon>Paspalinae</taxon>
        <taxon>Paspalum</taxon>
    </lineage>
</organism>
<proteinExistence type="predicted"/>
<name>A0AAQ3UNK7_PASNO</name>
<keyword evidence="4" id="KW-0862">Zinc</keyword>
<dbReference type="PANTHER" id="PTHR46235:SF18">
    <property type="entry name" value="PROTEIN ENHANCED DOWNY MILDEW 2"/>
    <property type="match status" value="1"/>
</dbReference>
<protein>
    <recommendedName>
        <fullName evidence="6">Zinc finger PHD-type domain-containing protein</fullName>
    </recommendedName>
</protein>
<dbReference type="InterPro" id="IPR055197">
    <property type="entry name" value="PHDvar_NSD"/>
</dbReference>
<dbReference type="Gene3D" id="3.30.40.10">
    <property type="entry name" value="Zinc/RING finger domain, C3HC4 (zinc finger)"/>
    <property type="match status" value="2"/>
</dbReference>
<feature type="region of interest" description="Disordered" evidence="5">
    <location>
        <begin position="286"/>
        <end position="307"/>
    </location>
</feature>
<evidence type="ECO:0000256" key="3">
    <source>
        <dbReference type="ARBA" id="ARBA00022771"/>
    </source>
</evidence>
<dbReference type="InterPro" id="IPR001965">
    <property type="entry name" value="Znf_PHD"/>
</dbReference>
<keyword evidence="2" id="KW-0677">Repeat</keyword>
<dbReference type="SMART" id="SM00249">
    <property type="entry name" value="PHD"/>
    <property type="match status" value="3"/>
</dbReference>
<evidence type="ECO:0000256" key="4">
    <source>
        <dbReference type="ARBA" id="ARBA00022833"/>
    </source>
</evidence>
<keyword evidence="1" id="KW-0479">Metal-binding</keyword>
<accession>A0AAQ3UNK7</accession>
<dbReference type="InterPro" id="IPR013083">
    <property type="entry name" value="Znf_RING/FYVE/PHD"/>
</dbReference>
<dbReference type="AlphaFoldDB" id="A0AAQ3UNK7"/>
<evidence type="ECO:0000313" key="8">
    <source>
        <dbReference type="Proteomes" id="UP001341281"/>
    </source>
</evidence>
<keyword evidence="8" id="KW-1185">Reference proteome</keyword>
<feature type="domain" description="Zinc finger PHD-type" evidence="6">
    <location>
        <begin position="159"/>
        <end position="222"/>
    </location>
</feature>
<gene>
    <name evidence="7" type="ORF">U9M48_041143</name>
</gene>
<dbReference type="EMBL" id="CP144753">
    <property type="protein sequence ID" value="WVZ95371.1"/>
    <property type="molecule type" value="Genomic_DNA"/>
</dbReference>
<dbReference type="PANTHER" id="PTHR46235">
    <property type="entry name" value="PHD FINGER-CONTAINING PROTEIN DDB_G0268158"/>
    <property type="match status" value="1"/>
</dbReference>
<dbReference type="GO" id="GO:0006338">
    <property type="term" value="P:chromatin remodeling"/>
    <property type="evidence" value="ECO:0007669"/>
    <property type="project" value="UniProtKB-ARBA"/>
</dbReference>
<evidence type="ECO:0000259" key="6">
    <source>
        <dbReference type="SMART" id="SM00249"/>
    </source>
</evidence>